<organism evidence="2 3">
    <name type="scientific">Streptomyces collinus</name>
    <dbReference type="NCBI Taxonomy" id="42684"/>
    <lineage>
        <taxon>Bacteria</taxon>
        <taxon>Bacillati</taxon>
        <taxon>Actinomycetota</taxon>
        <taxon>Actinomycetes</taxon>
        <taxon>Kitasatosporales</taxon>
        <taxon>Streptomycetaceae</taxon>
        <taxon>Streptomyces</taxon>
    </lineage>
</organism>
<dbReference type="Proteomes" id="UP000579531">
    <property type="component" value="Unassembled WGS sequence"/>
</dbReference>
<keyword evidence="1" id="KW-0812">Transmembrane</keyword>
<keyword evidence="3" id="KW-1185">Reference proteome</keyword>
<dbReference type="RefSeq" id="WP_184854635.1">
    <property type="nucleotide sequence ID" value="NZ_BAABFE010000021.1"/>
</dbReference>
<name>A0AA89QSW5_STRCU</name>
<evidence type="ECO:0000256" key="1">
    <source>
        <dbReference type="SAM" id="Phobius"/>
    </source>
</evidence>
<reference evidence="2 3" key="1">
    <citation type="submission" date="2020-08" db="EMBL/GenBank/DDBJ databases">
        <title>Sequencing the genomes of 1000 actinobacteria strains.</title>
        <authorList>
            <person name="Klenk H.-P."/>
        </authorList>
    </citation>
    <scope>NUCLEOTIDE SEQUENCE [LARGE SCALE GENOMIC DNA]</scope>
    <source>
        <strain evidence="2 3">DSM 40129</strain>
    </source>
</reference>
<proteinExistence type="predicted"/>
<accession>A0AA89QSW5</accession>
<comment type="caution">
    <text evidence="2">The sequence shown here is derived from an EMBL/GenBank/DDBJ whole genome shotgun (WGS) entry which is preliminary data.</text>
</comment>
<keyword evidence="1" id="KW-1133">Transmembrane helix</keyword>
<keyword evidence="1" id="KW-0472">Membrane</keyword>
<dbReference type="GeneID" id="93835881"/>
<sequence length="74" mass="7639">MTARSDLKLRFLPAAVFTPLFAAAALAFAFWAARADDGDPLGPGVLVAPAVICGLLTVTAVITLVVVARRRSGT</sequence>
<dbReference type="AlphaFoldDB" id="A0AA89QSW5"/>
<dbReference type="EMBL" id="JACHLX010000002">
    <property type="protein sequence ID" value="MBB5816844.1"/>
    <property type="molecule type" value="Genomic_DNA"/>
</dbReference>
<feature type="transmembrane region" description="Helical" evidence="1">
    <location>
        <begin position="45"/>
        <end position="68"/>
    </location>
</feature>
<evidence type="ECO:0000313" key="3">
    <source>
        <dbReference type="Proteomes" id="UP000579531"/>
    </source>
</evidence>
<gene>
    <name evidence="2" type="ORF">HNR72_007966</name>
</gene>
<protein>
    <submittedName>
        <fullName evidence="2">Uncharacterized protein</fullName>
    </submittedName>
</protein>
<evidence type="ECO:0000313" key="2">
    <source>
        <dbReference type="EMBL" id="MBB5816844.1"/>
    </source>
</evidence>